<dbReference type="InterPro" id="IPR044925">
    <property type="entry name" value="His-Me_finger_sf"/>
</dbReference>
<feature type="domain" description="DNA fragmentation factor 40 C-terminal" evidence="1">
    <location>
        <begin position="1"/>
        <end position="170"/>
    </location>
</feature>
<proteinExistence type="predicted"/>
<protein>
    <recommendedName>
        <fullName evidence="1">DNA fragmentation factor 40 C-terminal domain-containing protein</fullName>
    </recommendedName>
</protein>
<name>A0A3S1ATL1_ELYCH</name>
<dbReference type="GO" id="GO:0016787">
    <property type="term" value="F:hydrolase activity"/>
    <property type="evidence" value="ECO:0007669"/>
    <property type="project" value="InterPro"/>
</dbReference>
<evidence type="ECO:0000313" key="2">
    <source>
        <dbReference type="EMBL" id="RUS71761.1"/>
    </source>
</evidence>
<dbReference type="AlphaFoldDB" id="A0A3S1ATL1"/>
<dbReference type="GO" id="GO:0005634">
    <property type="term" value="C:nucleus"/>
    <property type="evidence" value="ECO:0007669"/>
    <property type="project" value="InterPro"/>
</dbReference>
<dbReference type="Pfam" id="PF09230">
    <property type="entry name" value="DFF40"/>
    <property type="match status" value="1"/>
</dbReference>
<comment type="caution">
    <text evidence="2">The sequence shown here is derived from an EMBL/GenBank/DDBJ whole genome shotgun (WGS) entry which is preliminary data.</text>
</comment>
<dbReference type="InterPro" id="IPR015311">
    <property type="entry name" value="DFF40_C"/>
</dbReference>
<dbReference type="Proteomes" id="UP000271974">
    <property type="component" value="Unassembled WGS sequence"/>
</dbReference>
<dbReference type="STRING" id="188477.A0A3S1ATL1"/>
<dbReference type="GO" id="GO:0004520">
    <property type="term" value="F:DNA endonuclease activity"/>
    <property type="evidence" value="ECO:0007669"/>
    <property type="project" value="InterPro"/>
</dbReference>
<gene>
    <name evidence="2" type="ORF">EGW08_020475</name>
</gene>
<dbReference type="SUPFAM" id="SSF54060">
    <property type="entry name" value="His-Me finger endonucleases"/>
    <property type="match status" value="1"/>
</dbReference>
<sequence>MKNSAQQRMRSYLTSAREQIDKERDPAVKVVLRKILEDVQALLKRADYHGHYFERCTKSPLRMCDADGWFRCEGAFDEDGCPRQHIINPYASRGYRHMFCLWNLDHIIEKSREVVPALIEAAKVIPKGQQLNAAELHRLLFTRENLKLVQIGCHKKTARLEHTVDQKKFYVAVSGGCGDGVK</sequence>
<evidence type="ECO:0000313" key="3">
    <source>
        <dbReference type="Proteomes" id="UP000271974"/>
    </source>
</evidence>
<dbReference type="GO" id="GO:0005737">
    <property type="term" value="C:cytoplasm"/>
    <property type="evidence" value="ECO:0007669"/>
    <property type="project" value="InterPro"/>
</dbReference>
<evidence type="ECO:0000259" key="1">
    <source>
        <dbReference type="Pfam" id="PF09230"/>
    </source>
</evidence>
<dbReference type="OrthoDB" id="9943677at2759"/>
<dbReference type="EMBL" id="RQTK01001163">
    <property type="protein sequence ID" value="RUS71761.1"/>
    <property type="molecule type" value="Genomic_DNA"/>
</dbReference>
<organism evidence="2 3">
    <name type="scientific">Elysia chlorotica</name>
    <name type="common">Eastern emerald elysia</name>
    <name type="synonym">Sea slug</name>
    <dbReference type="NCBI Taxonomy" id="188477"/>
    <lineage>
        <taxon>Eukaryota</taxon>
        <taxon>Metazoa</taxon>
        <taxon>Spiralia</taxon>
        <taxon>Lophotrochozoa</taxon>
        <taxon>Mollusca</taxon>
        <taxon>Gastropoda</taxon>
        <taxon>Heterobranchia</taxon>
        <taxon>Euthyneura</taxon>
        <taxon>Panpulmonata</taxon>
        <taxon>Sacoglossa</taxon>
        <taxon>Placobranchoidea</taxon>
        <taxon>Plakobranchidae</taxon>
        <taxon>Elysia</taxon>
    </lineage>
</organism>
<dbReference type="PANTHER" id="PTHR13067">
    <property type="entry name" value="CASPASE-ACTIVATED DNASE"/>
    <property type="match status" value="1"/>
</dbReference>
<dbReference type="InterPro" id="IPR039729">
    <property type="entry name" value="DFF40"/>
</dbReference>
<dbReference type="PANTHER" id="PTHR13067:SF2">
    <property type="entry name" value="CASPASE-ACTIVATED DNASE"/>
    <property type="match status" value="1"/>
</dbReference>
<accession>A0A3S1ATL1</accession>
<dbReference type="GO" id="GO:0006309">
    <property type="term" value="P:apoptotic DNA fragmentation"/>
    <property type="evidence" value="ECO:0007669"/>
    <property type="project" value="InterPro"/>
</dbReference>
<keyword evidence="3" id="KW-1185">Reference proteome</keyword>
<reference evidence="2 3" key="1">
    <citation type="submission" date="2019-01" db="EMBL/GenBank/DDBJ databases">
        <title>A draft genome assembly of the solar-powered sea slug Elysia chlorotica.</title>
        <authorList>
            <person name="Cai H."/>
            <person name="Li Q."/>
            <person name="Fang X."/>
            <person name="Li J."/>
            <person name="Curtis N.E."/>
            <person name="Altenburger A."/>
            <person name="Shibata T."/>
            <person name="Feng M."/>
            <person name="Maeda T."/>
            <person name="Schwartz J.A."/>
            <person name="Shigenobu S."/>
            <person name="Lundholm N."/>
            <person name="Nishiyama T."/>
            <person name="Yang H."/>
            <person name="Hasebe M."/>
            <person name="Li S."/>
            <person name="Pierce S.K."/>
            <person name="Wang J."/>
        </authorList>
    </citation>
    <scope>NUCLEOTIDE SEQUENCE [LARGE SCALE GENOMIC DNA]</scope>
    <source>
        <strain evidence="2">EC2010</strain>
        <tissue evidence="2">Whole organism of an adult</tissue>
    </source>
</reference>